<evidence type="ECO:0000313" key="4">
    <source>
        <dbReference type="EMBL" id="KAJ3487726.1"/>
    </source>
</evidence>
<reference evidence="4" key="1">
    <citation type="submission" date="2022-07" db="EMBL/GenBank/DDBJ databases">
        <title>Genome Sequence of Physisporinus lineatus.</title>
        <authorList>
            <person name="Buettner E."/>
        </authorList>
    </citation>
    <scope>NUCLEOTIDE SEQUENCE</scope>
    <source>
        <strain evidence="4">VT162</strain>
    </source>
</reference>
<dbReference type="AlphaFoldDB" id="A0AAD5V715"/>
<dbReference type="CDD" id="cd00202">
    <property type="entry name" value="ZnF_GATA"/>
    <property type="match status" value="1"/>
</dbReference>
<keyword evidence="5" id="KW-1185">Reference proteome</keyword>
<dbReference type="InterPro" id="IPR013088">
    <property type="entry name" value="Znf_NHR/GATA"/>
</dbReference>
<dbReference type="SMART" id="SM00401">
    <property type="entry name" value="ZnF_GATA"/>
    <property type="match status" value="1"/>
</dbReference>
<dbReference type="InterPro" id="IPR000679">
    <property type="entry name" value="Znf_GATA"/>
</dbReference>
<keyword evidence="1" id="KW-0479">Metal-binding</keyword>
<organism evidence="4 5">
    <name type="scientific">Meripilus lineatus</name>
    <dbReference type="NCBI Taxonomy" id="2056292"/>
    <lineage>
        <taxon>Eukaryota</taxon>
        <taxon>Fungi</taxon>
        <taxon>Dikarya</taxon>
        <taxon>Basidiomycota</taxon>
        <taxon>Agaricomycotina</taxon>
        <taxon>Agaricomycetes</taxon>
        <taxon>Polyporales</taxon>
        <taxon>Meripilaceae</taxon>
        <taxon>Meripilus</taxon>
    </lineage>
</organism>
<keyword evidence="1" id="KW-0862">Zinc</keyword>
<feature type="compositionally biased region" description="Polar residues" evidence="2">
    <location>
        <begin position="512"/>
        <end position="523"/>
    </location>
</feature>
<dbReference type="Proteomes" id="UP001212997">
    <property type="component" value="Unassembled WGS sequence"/>
</dbReference>
<feature type="compositionally biased region" description="Low complexity" evidence="2">
    <location>
        <begin position="393"/>
        <end position="432"/>
    </location>
</feature>
<evidence type="ECO:0000256" key="1">
    <source>
        <dbReference type="PROSITE-ProRule" id="PRU00094"/>
    </source>
</evidence>
<proteinExistence type="predicted"/>
<dbReference type="PROSITE" id="PS50114">
    <property type="entry name" value="GATA_ZN_FINGER_2"/>
    <property type="match status" value="1"/>
</dbReference>
<name>A0AAD5V715_9APHY</name>
<feature type="compositionally biased region" description="Polar residues" evidence="2">
    <location>
        <begin position="26"/>
        <end position="42"/>
    </location>
</feature>
<protein>
    <recommendedName>
        <fullName evidence="3">GATA-type domain-containing protein</fullName>
    </recommendedName>
</protein>
<comment type="caution">
    <text evidence="4">The sequence shown here is derived from an EMBL/GenBank/DDBJ whole genome shotgun (WGS) entry which is preliminary data.</text>
</comment>
<feature type="region of interest" description="Disordered" evidence="2">
    <location>
        <begin position="26"/>
        <end position="53"/>
    </location>
</feature>
<dbReference type="EMBL" id="JANAWD010000084">
    <property type="protein sequence ID" value="KAJ3487726.1"/>
    <property type="molecule type" value="Genomic_DNA"/>
</dbReference>
<keyword evidence="1" id="KW-0863">Zinc-finger</keyword>
<evidence type="ECO:0000256" key="2">
    <source>
        <dbReference type="SAM" id="MobiDB-lite"/>
    </source>
</evidence>
<dbReference type="SUPFAM" id="SSF57716">
    <property type="entry name" value="Glucocorticoid receptor-like (DNA-binding domain)"/>
    <property type="match status" value="1"/>
</dbReference>
<feature type="compositionally biased region" description="Low complexity" evidence="2">
    <location>
        <begin position="466"/>
        <end position="476"/>
    </location>
</feature>
<dbReference type="GO" id="GO:0008270">
    <property type="term" value="F:zinc ion binding"/>
    <property type="evidence" value="ECO:0007669"/>
    <property type="project" value="UniProtKB-KW"/>
</dbReference>
<sequence length="560" mass="62174">MAFRPLSNRSSPDTLMDLQFDNYTSYSDASTPRTPSPRTSICSDDLHPPFQSPHNFKPQVDVAIARNIFDPHSEDTIIPEAHAIEAAHMWNNNNQYPYPQPPGSRGSLLDELYDHDIPEQNITHHDVYVEHHHQPTDNVYQSTSWSNIPQSTHHDHIQPPMRHLHDVAMTRRATFPYVRHDRGDILAYPHHPFMSDHDSLAASPYTRPGTMYGEPLPMDSSPHLPSHHFDEPFAHTVPMTSPHSLYDHLDGIKTEDQAPVIVPSQNAYCRPPSAGMHPLPCLSPHAGLLVQHTDDAASKETQYLRRRCFNCHTTEPPSWRRSTLNPGKIVCNKCGLYERTHLRPRPLRFDELRAGSKTRKQPKVGGSPKAGKLPQMVKKEPRDGDEPLMQRRASVSSNSSVHSGGATSDWDDNVSVYSSGSAPPSSFNSPAVTAFPIPRDPNSQSPPLPRDGGIRLPNAPLSDIASLQSQSQSSSPQPNPPTPRKSATAPFYSPQSQAEMFARRGSLPVQLDGTQPQQQQAADNSIPEVTGWQSVPMSDLNPSKPLVKPRSNSLRKAVVA</sequence>
<feature type="domain" description="GATA-type" evidence="3">
    <location>
        <begin position="306"/>
        <end position="359"/>
    </location>
</feature>
<accession>A0AAD5V715</accession>
<dbReference type="GO" id="GO:0043565">
    <property type="term" value="F:sequence-specific DNA binding"/>
    <property type="evidence" value="ECO:0007669"/>
    <property type="project" value="InterPro"/>
</dbReference>
<feature type="region of interest" description="Disordered" evidence="2">
    <location>
        <begin position="348"/>
        <end position="560"/>
    </location>
</feature>
<dbReference type="Gene3D" id="3.30.50.10">
    <property type="entry name" value="Erythroid Transcription Factor GATA-1, subunit A"/>
    <property type="match status" value="1"/>
</dbReference>
<dbReference type="GO" id="GO:0006355">
    <property type="term" value="P:regulation of DNA-templated transcription"/>
    <property type="evidence" value="ECO:0007669"/>
    <property type="project" value="InterPro"/>
</dbReference>
<dbReference type="Pfam" id="PF00320">
    <property type="entry name" value="GATA"/>
    <property type="match status" value="1"/>
</dbReference>
<feature type="compositionally biased region" description="Basic and acidic residues" evidence="2">
    <location>
        <begin position="377"/>
        <end position="389"/>
    </location>
</feature>
<gene>
    <name evidence="4" type="ORF">NLI96_g3347</name>
</gene>
<evidence type="ECO:0000259" key="3">
    <source>
        <dbReference type="PROSITE" id="PS50114"/>
    </source>
</evidence>
<evidence type="ECO:0000313" key="5">
    <source>
        <dbReference type="Proteomes" id="UP001212997"/>
    </source>
</evidence>